<organism evidence="3 4">
    <name type="scientific">Favolaschia claudopus</name>
    <dbReference type="NCBI Taxonomy" id="2862362"/>
    <lineage>
        <taxon>Eukaryota</taxon>
        <taxon>Fungi</taxon>
        <taxon>Dikarya</taxon>
        <taxon>Basidiomycota</taxon>
        <taxon>Agaricomycotina</taxon>
        <taxon>Agaricomycetes</taxon>
        <taxon>Agaricomycetidae</taxon>
        <taxon>Agaricales</taxon>
        <taxon>Marasmiineae</taxon>
        <taxon>Mycenaceae</taxon>
        <taxon>Favolaschia</taxon>
    </lineage>
</organism>
<evidence type="ECO:0000313" key="4">
    <source>
        <dbReference type="Proteomes" id="UP001362999"/>
    </source>
</evidence>
<gene>
    <name evidence="3" type="ORF">R3P38DRAFT_3178812</name>
</gene>
<feature type="compositionally biased region" description="Pro residues" evidence="1">
    <location>
        <begin position="36"/>
        <end position="48"/>
    </location>
</feature>
<keyword evidence="4" id="KW-1185">Reference proteome</keyword>
<evidence type="ECO:0000259" key="2">
    <source>
        <dbReference type="Pfam" id="PF25573"/>
    </source>
</evidence>
<proteinExistence type="predicted"/>
<dbReference type="Proteomes" id="UP001362999">
    <property type="component" value="Unassembled WGS sequence"/>
</dbReference>
<dbReference type="AlphaFoldDB" id="A0AAW0CQE6"/>
<evidence type="ECO:0000313" key="3">
    <source>
        <dbReference type="EMBL" id="KAK7042239.1"/>
    </source>
</evidence>
<evidence type="ECO:0000256" key="1">
    <source>
        <dbReference type="SAM" id="MobiDB-lite"/>
    </source>
</evidence>
<feature type="compositionally biased region" description="Low complexity" evidence="1">
    <location>
        <begin position="23"/>
        <end position="35"/>
    </location>
</feature>
<accession>A0AAW0CQE6</accession>
<feature type="region of interest" description="Disordered" evidence="1">
    <location>
        <begin position="276"/>
        <end position="319"/>
    </location>
</feature>
<sequence>MQTPNASYPSVPPHAPSTRNGTLYLLLLPSKNPLQSPSPPYPFHPAPPSNTSYAPQNSAFSTPSLRYTEKKTPPAHAKHQTHAGTGPVRGPSRLFARREPPQPPPPPSSHTDNDREDAMSAIGSGSTTVIDTKRTLDLSPVKIVKAPDGLQPPPSLFSRFSPRPIATPPSFARFGVVFPTATTNVDLQTNDDQVLLTSESTHAANVHRASFDSHSLTVSACSDNKAQRQYPAVQTTNGGAAAGWEEGRSTEVGGGVGCAGAASETRERDLGLTVLASIDRTRYPASPPRRPPPDPSYPPSETTARYPTPTRLESNGADAPRRLSSIPLWFAAWKTNKSTAAVWQESCTRRLVYQHLLSTLPSQARLNAQCFASRRSLRQLRFVDLGRKSSKTNTAVSSINASSPPTSQLCHLHHVLLAVHKVTPHAAFLYNTPRRPPPNRVYRLKLNASASNVRVSLVGIYLTRNRILFLAAQRTASLRHDDQTHASLINRLLRSYIHSNLYAQADKLISKTTSLPAASNPQLARYSMRTARSSPQLPLEKQVSGFLHCQEKKVESVVLLYEDSKSPPISSSSKSPLLYFFCQFLILHN</sequence>
<feature type="compositionally biased region" description="Polar residues" evidence="1">
    <location>
        <begin position="50"/>
        <end position="65"/>
    </location>
</feature>
<name>A0AAW0CQE6_9AGAR</name>
<feature type="region of interest" description="Disordered" evidence="1">
    <location>
        <begin position="1"/>
        <end position="133"/>
    </location>
</feature>
<dbReference type="InterPro" id="IPR057985">
    <property type="entry name" value="TPR_PSMD3_N"/>
</dbReference>
<comment type="caution">
    <text evidence="3">The sequence shown here is derived from an EMBL/GenBank/DDBJ whole genome shotgun (WGS) entry which is preliminary data.</text>
</comment>
<reference evidence="3 4" key="1">
    <citation type="journal article" date="2024" name="J Genomics">
        <title>Draft genome sequencing and assembly of Favolaschia claudopus CIRM-BRFM 2984 isolated from oak limbs.</title>
        <authorList>
            <person name="Navarro D."/>
            <person name="Drula E."/>
            <person name="Chaduli D."/>
            <person name="Cazenave R."/>
            <person name="Ahrendt S."/>
            <person name="Wang J."/>
            <person name="Lipzen A."/>
            <person name="Daum C."/>
            <person name="Barry K."/>
            <person name="Grigoriev I.V."/>
            <person name="Favel A."/>
            <person name="Rosso M.N."/>
            <person name="Martin F."/>
        </authorList>
    </citation>
    <scope>NUCLEOTIDE SEQUENCE [LARGE SCALE GENOMIC DNA]</scope>
    <source>
        <strain evidence="3 4">CIRM-BRFM 2984</strain>
    </source>
</reference>
<dbReference type="EMBL" id="JAWWNJ010000013">
    <property type="protein sequence ID" value="KAK7042239.1"/>
    <property type="molecule type" value="Genomic_DNA"/>
</dbReference>
<protein>
    <recommendedName>
        <fullName evidence="2">26S proteasome non-ATPase regulatory subunit 3 N-terminal TPR repeats domain-containing protein</fullName>
    </recommendedName>
</protein>
<feature type="compositionally biased region" description="Pro residues" evidence="1">
    <location>
        <begin position="285"/>
        <end position="298"/>
    </location>
</feature>
<feature type="domain" description="26S proteasome non-ATPase regulatory subunit 3 N-terminal TPR repeats" evidence="2">
    <location>
        <begin position="466"/>
        <end position="527"/>
    </location>
</feature>
<dbReference type="Pfam" id="PF25573">
    <property type="entry name" value="TPR_PSMD3_N"/>
    <property type="match status" value="1"/>
</dbReference>